<sequence length="256" mass="28257">MAVFQEIARTPSLAAKAKALLEAAIWSGQLAPGAHLVETQLAGQFQISRGPLREALKTLAAEGLVDIQPGRGAFVVDPTADDMQDMIVMRAVVSGMVARQMAASKDEALFARLEATLEEMRAAVAADDAQTFFDQHWIFHEGMYRSANSALFRTWSAMHGLIDIYVRRLGRPHLALSRILLCYDCFMRLFRAGDPDEAEAAVRSQMLLVGFNILRRPIPPVFYGYITRDILDDGTVVPFDPRPAGQKTAGHRRGSK</sequence>
<dbReference type="AlphaFoldDB" id="A0A3N1M5B1"/>
<accession>A0A3N1M5B1</accession>
<dbReference type="OrthoDB" id="9812290at2"/>
<gene>
    <name evidence="5" type="ORF">EDC65_0152</name>
</gene>
<comment type="caution">
    <text evidence="5">The sequence shown here is derived from an EMBL/GenBank/DDBJ whole genome shotgun (WGS) entry which is preliminary data.</text>
</comment>
<dbReference type="Gene3D" id="1.20.120.530">
    <property type="entry name" value="GntR ligand-binding domain-like"/>
    <property type="match status" value="1"/>
</dbReference>
<dbReference type="InterPro" id="IPR000524">
    <property type="entry name" value="Tscrpt_reg_HTH_GntR"/>
</dbReference>
<organism evidence="5 6">
    <name type="scientific">Stella humosa</name>
    <dbReference type="NCBI Taxonomy" id="94"/>
    <lineage>
        <taxon>Bacteria</taxon>
        <taxon>Pseudomonadati</taxon>
        <taxon>Pseudomonadota</taxon>
        <taxon>Alphaproteobacteria</taxon>
        <taxon>Rhodospirillales</taxon>
        <taxon>Stellaceae</taxon>
        <taxon>Stella</taxon>
    </lineage>
</organism>
<dbReference type="InterPro" id="IPR036388">
    <property type="entry name" value="WH-like_DNA-bd_sf"/>
</dbReference>
<dbReference type="Proteomes" id="UP000278222">
    <property type="component" value="Unassembled WGS sequence"/>
</dbReference>
<dbReference type="PANTHER" id="PTHR43537">
    <property type="entry name" value="TRANSCRIPTIONAL REGULATOR, GNTR FAMILY"/>
    <property type="match status" value="1"/>
</dbReference>
<dbReference type="GO" id="GO:0003700">
    <property type="term" value="F:DNA-binding transcription factor activity"/>
    <property type="evidence" value="ECO:0007669"/>
    <property type="project" value="InterPro"/>
</dbReference>
<evidence type="ECO:0000313" key="6">
    <source>
        <dbReference type="Proteomes" id="UP000278222"/>
    </source>
</evidence>
<dbReference type="PROSITE" id="PS50949">
    <property type="entry name" value="HTH_GNTR"/>
    <property type="match status" value="1"/>
</dbReference>
<dbReference type="GO" id="GO:0003677">
    <property type="term" value="F:DNA binding"/>
    <property type="evidence" value="ECO:0007669"/>
    <property type="project" value="UniProtKB-KW"/>
</dbReference>
<dbReference type="InterPro" id="IPR036390">
    <property type="entry name" value="WH_DNA-bd_sf"/>
</dbReference>
<dbReference type="InterPro" id="IPR008920">
    <property type="entry name" value="TF_FadR/GntR_C"/>
</dbReference>
<evidence type="ECO:0000256" key="2">
    <source>
        <dbReference type="ARBA" id="ARBA00023125"/>
    </source>
</evidence>
<keyword evidence="1" id="KW-0805">Transcription regulation</keyword>
<dbReference type="SMART" id="SM00895">
    <property type="entry name" value="FCD"/>
    <property type="match status" value="1"/>
</dbReference>
<dbReference type="SUPFAM" id="SSF48008">
    <property type="entry name" value="GntR ligand-binding domain-like"/>
    <property type="match status" value="1"/>
</dbReference>
<dbReference type="Pfam" id="PF00392">
    <property type="entry name" value="GntR"/>
    <property type="match status" value="1"/>
</dbReference>
<evidence type="ECO:0000259" key="4">
    <source>
        <dbReference type="PROSITE" id="PS50949"/>
    </source>
</evidence>
<proteinExistence type="predicted"/>
<name>A0A3N1M5B1_9PROT</name>
<dbReference type="RefSeq" id="WP_123687788.1">
    <property type="nucleotide sequence ID" value="NZ_AP019700.1"/>
</dbReference>
<evidence type="ECO:0000313" key="5">
    <source>
        <dbReference type="EMBL" id="ROQ00982.1"/>
    </source>
</evidence>
<evidence type="ECO:0000256" key="1">
    <source>
        <dbReference type="ARBA" id="ARBA00023015"/>
    </source>
</evidence>
<keyword evidence="6" id="KW-1185">Reference proteome</keyword>
<keyword evidence="2 5" id="KW-0238">DNA-binding</keyword>
<dbReference type="CDD" id="cd07377">
    <property type="entry name" value="WHTH_GntR"/>
    <property type="match status" value="1"/>
</dbReference>
<dbReference type="Gene3D" id="1.10.10.10">
    <property type="entry name" value="Winged helix-like DNA-binding domain superfamily/Winged helix DNA-binding domain"/>
    <property type="match status" value="1"/>
</dbReference>
<reference evidence="5 6" key="1">
    <citation type="submission" date="2018-11" db="EMBL/GenBank/DDBJ databases">
        <title>Genomic Encyclopedia of Type Strains, Phase IV (KMG-IV): sequencing the most valuable type-strain genomes for metagenomic binning, comparative biology and taxonomic classification.</title>
        <authorList>
            <person name="Goeker M."/>
        </authorList>
    </citation>
    <scope>NUCLEOTIDE SEQUENCE [LARGE SCALE GENOMIC DNA]</scope>
    <source>
        <strain evidence="5 6">DSM 5900</strain>
    </source>
</reference>
<dbReference type="EMBL" id="RJKX01000011">
    <property type="protein sequence ID" value="ROQ00982.1"/>
    <property type="molecule type" value="Genomic_DNA"/>
</dbReference>
<dbReference type="PANTHER" id="PTHR43537:SF5">
    <property type="entry name" value="UXU OPERON TRANSCRIPTIONAL REGULATOR"/>
    <property type="match status" value="1"/>
</dbReference>
<dbReference type="Pfam" id="PF07729">
    <property type="entry name" value="FCD"/>
    <property type="match status" value="1"/>
</dbReference>
<dbReference type="SMART" id="SM00345">
    <property type="entry name" value="HTH_GNTR"/>
    <property type="match status" value="1"/>
</dbReference>
<protein>
    <submittedName>
        <fullName evidence="5">DNA-binding GntR family transcriptional regulator</fullName>
    </submittedName>
</protein>
<dbReference type="InterPro" id="IPR011711">
    <property type="entry name" value="GntR_C"/>
</dbReference>
<evidence type="ECO:0000256" key="3">
    <source>
        <dbReference type="ARBA" id="ARBA00023163"/>
    </source>
</evidence>
<keyword evidence="3" id="KW-0804">Transcription</keyword>
<feature type="domain" description="HTH gntR-type" evidence="4">
    <location>
        <begin position="11"/>
        <end position="78"/>
    </location>
</feature>
<dbReference type="SUPFAM" id="SSF46785">
    <property type="entry name" value="Winged helix' DNA-binding domain"/>
    <property type="match status" value="1"/>
</dbReference>
<dbReference type="PRINTS" id="PR00035">
    <property type="entry name" value="HTHGNTR"/>
</dbReference>